<dbReference type="AlphaFoldDB" id="A0A8X6QPL1"/>
<evidence type="ECO:0000313" key="3">
    <source>
        <dbReference type="Proteomes" id="UP000887013"/>
    </source>
</evidence>
<feature type="region of interest" description="Disordered" evidence="1">
    <location>
        <begin position="1"/>
        <end position="26"/>
    </location>
</feature>
<dbReference type="Proteomes" id="UP000887013">
    <property type="component" value="Unassembled WGS sequence"/>
</dbReference>
<evidence type="ECO:0000313" key="2">
    <source>
        <dbReference type="EMBL" id="GFU30324.1"/>
    </source>
</evidence>
<reference evidence="2" key="1">
    <citation type="submission" date="2020-08" db="EMBL/GenBank/DDBJ databases">
        <title>Multicomponent nature underlies the extraordinary mechanical properties of spider dragline silk.</title>
        <authorList>
            <person name="Kono N."/>
            <person name="Nakamura H."/>
            <person name="Mori M."/>
            <person name="Yoshida Y."/>
            <person name="Ohtoshi R."/>
            <person name="Malay A.D."/>
            <person name="Moran D.A.P."/>
            <person name="Tomita M."/>
            <person name="Numata K."/>
            <person name="Arakawa K."/>
        </authorList>
    </citation>
    <scope>NUCLEOTIDE SEQUENCE</scope>
</reference>
<accession>A0A8X6QPL1</accession>
<sequence>MPSLTVGGLSGCSMEPRLSRPLEPPRSGLPLRPLKLFCWNLVPCGFLVSLAYFCLLLTAEVPDFPVSCCVLSFVDELFYVDLDLPV</sequence>
<comment type="caution">
    <text evidence="2">The sequence shown here is derived from an EMBL/GenBank/DDBJ whole genome shotgun (WGS) entry which is preliminary data.</text>
</comment>
<organism evidence="2 3">
    <name type="scientific">Nephila pilipes</name>
    <name type="common">Giant wood spider</name>
    <name type="synonym">Nephila maculata</name>
    <dbReference type="NCBI Taxonomy" id="299642"/>
    <lineage>
        <taxon>Eukaryota</taxon>
        <taxon>Metazoa</taxon>
        <taxon>Ecdysozoa</taxon>
        <taxon>Arthropoda</taxon>
        <taxon>Chelicerata</taxon>
        <taxon>Arachnida</taxon>
        <taxon>Araneae</taxon>
        <taxon>Araneomorphae</taxon>
        <taxon>Entelegynae</taxon>
        <taxon>Araneoidea</taxon>
        <taxon>Nephilidae</taxon>
        <taxon>Nephila</taxon>
    </lineage>
</organism>
<evidence type="ECO:0000256" key="1">
    <source>
        <dbReference type="SAM" id="MobiDB-lite"/>
    </source>
</evidence>
<proteinExistence type="predicted"/>
<dbReference type="EMBL" id="BMAW01082704">
    <property type="protein sequence ID" value="GFU30324.1"/>
    <property type="molecule type" value="Genomic_DNA"/>
</dbReference>
<gene>
    <name evidence="2" type="ORF">NPIL_262211</name>
</gene>
<feature type="compositionally biased region" description="Low complexity" evidence="1">
    <location>
        <begin position="15"/>
        <end position="26"/>
    </location>
</feature>
<protein>
    <submittedName>
        <fullName evidence="2">Uncharacterized protein</fullName>
    </submittedName>
</protein>
<name>A0A8X6QPL1_NEPPI</name>
<keyword evidence="3" id="KW-1185">Reference proteome</keyword>